<name>M7D9U6_9GAMM</name>
<dbReference type="AlphaFoldDB" id="M7D9U6"/>
<comment type="caution">
    <text evidence="1">The sequence shown here is derived from an EMBL/GenBank/DDBJ whole genome shotgun (WGS) entry which is preliminary data.</text>
</comment>
<evidence type="ECO:0000313" key="1">
    <source>
        <dbReference type="EMBL" id="EMP57483.1"/>
    </source>
</evidence>
<dbReference type="eggNOG" id="ENOG502ZCB5">
    <property type="taxonomic scope" value="Bacteria"/>
</dbReference>
<dbReference type="EMBL" id="APAT01000004">
    <property type="protein sequence ID" value="EMP57483.1"/>
    <property type="molecule type" value="Genomic_DNA"/>
</dbReference>
<accession>M7D9U6</accession>
<dbReference type="PATRIC" id="fig|1288826.3.peg.141"/>
<sequence>MRFRSLHKWDVTDEMSGLIFFAQRMDELLFDYTLDSYKSMSLNAPYLCREALRLIKDVEEELIEEGNLPHVLDELEWSIQNDKLAKDLLDVDLDYYILKSKEDSLHEKRKRLEALSKTIGPSRYLWKCKERLYEEIVAKNKKAINNLSATFATTLINFGYSKTYIYTITKNFFFIGSEPRIDSCERVKDYFDNFDQKVHYYDAVFLVDPLVRTVSQSVKAFQIDVHDKLNEELEHLVMEHEFFADGEYEGYQYVQVKGIRAYDYQKARTMAERKIDNLSDLFSLFYHKNQISWRRDAIVRKLCCDSISTLERPHKGPMEKGFDYKPAKAAKELNRLISSFALKNQSSFQKFNRVADLHGICISNDIVENQLVNLWTAIETLVPSHVGSNKINGVINFILPFIVVSYIYRLVSRFVADMFIWDRRITRRFLDQVESSDGVSLYVKALNLLALEENQQNRNELYEALKDFHLLRFRAFSLHEILSKPRKLQEVIEVHKTKVSWQVRRMYRTRNLIVHTGQTPTYLEALIENGHDYLDQIMEGIIEFSCGSYRTQSLEQVFELAKIQRIRFDRHLKNLEHVDRDSIRFLCERGKKSV</sequence>
<organism evidence="1 2">
    <name type="scientific">Marinobacter santoriniensis NKSG1</name>
    <dbReference type="NCBI Taxonomy" id="1288826"/>
    <lineage>
        <taxon>Bacteria</taxon>
        <taxon>Pseudomonadati</taxon>
        <taxon>Pseudomonadota</taxon>
        <taxon>Gammaproteobacteria</taxon>
        <taxon>Pseudomonadales</taxon>
        <taxon>Marinobacteraceae</taxon>
        <taxon>Marinobacter</taxon>
    </lineage>
</organism>
<reference evidence="1 2" key="1">
    <citation type="journal article" date="2013" name="Genome Announc.">
        <title>Genome Sequence of Hydrothermal Arsenic-Respiring Bacterium Marinobacter santoriniensis NKSG1T.</title>
        <authorList>
            <person name="Handley K.M."/>
            <person name="Upton M."/>
            <person name="Beatson S.A."/>
            <person name="Hery M."/>
            <person name="Lloyd J.R."/>
        </authorList>
    </citation>
    <scope>NUCLEOTIDE SEQUENCE [LARGE SCALE GENOMIC DNA]</scope>
    <source>
        <strain evidence="1 2">NKSG1</strain>
    </source>
</reference>
<protein>
    <recommendedName>
        <fullName evidence="3">Apea-like HEPN domain-containing protein</fullName>
    </recommendedName>
</protein>
<evidence type="ECO:0000313" key="2">
    <source>
        <dbReference type="Proteomes" id="UP000011960"/>
    </source>
</evidence>
<proteinExistence type="predicted"/>
<evidence type="ECO:0008006" key="3">
    <source>
        <dbReference type="Google" id="ProtNLM"/>
    </source>
</evidence>
<keyword evidence="2" id="KW-1185">Reference proteome</keyword>
<gene>
    <name evidence="1" type="ORF">MSNKSG1_00711</name>
</gene>
<dbReference type="Proteomes" id="UP000011960">
    <property type="component" value="Unassembled WGS sequence"/>
</dbReference>